<sequence length="227" mass="25310">MEGKRKMGDILRVEPIEIKLFILGMVQTNCFIVSHGETKKAIVIDPADQFCVIDKYLKDNSLKLEAILLTHGHFDHILAASELKTAYHAPIYCHAEEKEIVEDSIMNCSGMIAKTYSVSVEHVFRDNEMLHLIDCDIKVLHTPGHTKGSVCFFFEQQGVLFSGDTLFLESVGRTDLPTGNSSAIVSSINKKLFGLEEKTIVLPGHGDSTTIGYEKKNNPYVNGFDFN</sequence>
<dbReference type="InterPro" id="IPR051453">
    <property type="entry name" value="MBL_Glyoxalase_II"/>
</dbReference>
<evidence type="ECO:0000256" key="4">
    <source>
        <dbReference type="ARBA" id="ARBA00022833"/>
    </source>
</evidence>
<dbReference type="CDD" id="cd06262">
    <property type="entry name" value="metallo-hydrolase-like_MBL-fold"/>
    <property type="match status" value="1"/>
</dbReference>
<dbReference type="AlphaFoldDB" id="A0A1I6IRA9"/>
<name>A0A1I6IRA9_9FIRM</name>
<organism evidence="6 7">
    <name type="scientific">Anaeromicropila populeti</name>
    <dbReference type="NCBI Taxonomy" id="37658"/>
    <lineage>
        <taxon>Bacteria</taxon>
        <taxon>Bacillati</taxon>
        <taxon>Bacillota</taxon>
        <taxon>Clostridia</taxon>
        <taxon>Lachnospirales</taxon>
        <taxon>Lachnospiraceae</taxon>
        <taxon>Anaeromicropila</taxon>
    </lineage>
</organism>
<feature type="domain" description="Metallo-beta-lactamase" evidence="5">
    <location>
        <begin position="27"/>
        <end position="205"/>
    </location>
</feature>
<dbReference type="Proteomes" id="UP000199659">
    <property type="component" value="Unassembled WGS sequence"/>
</dbReference>
<accession>A0A1I6IRA9</accession>
<evidence type="ECO:0000256" key="2">
    <source>
        <dbReference type="ARBA" id="ARBA00022723"/>
    </source>
</evidence>
<evidence type="ECO:0000256" key="1">
    <source>
        <dbReference type="ARBA" id="ARBA00001947"/>
    </source>
</evidence>
<evidence type="ECO:0000259" key="5">
    <source>
        <dbReference type="SMART" id="SM00849"/>
    </source>
</evidence>
<gene>
    <name evidence="6" type="ORF">SAMN05661086_01080</name>
</gene>
<keyword evidence="7" id="KW-1185">Reference proteome</keyword>
<evidence type="ECO:0000256" key="3">
    <source>
        <dbReference type="ARBA" id="ARBA00022801"/>
    </source>
</evidence>
<keyword evidence="4" id="KW-0862">Zinc</keyword>
<evidence type="ECO:0000313" key="7">
    <source>
        <dbReference type="Proteomes" id="UP000199659"/>
    </source>
</evidence>
<dbReference type="RefSeq" id="WP_242940466.1">
    <property type="nucleotide sequence ID" value="NZ_FOYZ01000003.1"/>
</dbReference>
<keyword evidence="3" id="KW-0378">Hydrolase</keyword>
<dbReference type="SMART" id="SM00849">
    <property type="entry name" value="Lactamase_B"/>
    <property type="match status" value="1"/>
</dbReference>
<dbReference type="InterPro" id="IPR036866">
    <property type="entry name" value="RibonucZ/Hydroxyglut_hydro"/>
</dbReference>
<dbReference type="GO" id="GO:0016787">
    <property type="term" value="F:hydrolase activity"/>
    <property type="evidence" value="ECO:0007669"/>
    <property type="project" value="UniProtKB-KW"/>
</dbReference>
<dbReference type="InterPro" id="IPR001279">
    <property type="entry name" value="Metallo-B-lactamas"/>
</dbReference>
<dbReference type="PANTHER" id="PTHR46233">
    <property type="entry name" value="HYDROXYACYLGLUTATHIONE HYDROLASE GLOC"/>
    <property type="match status" value="1"/>
</dbReference>
<dbReference type="Pfam" id="PF00753">
    <property type="entry name" value="Lactamase_B"/>
    <property type="match status" value="1"/>
</dbReference>
<evidence type="ECO:0000313" key="6">
    <source>
        <dbReference type="EMBL" id="SFR69297.1"/>
    </source>
</evidence>
<protein>
    <submittedName>
        <fullName evidence="6">Glyoxylase, beta-lactamase superfamily II</fullName>
    </submittedName>
</protein>
<reference evidence="6 7" key="1">
    <citation type="submission" date="2016-10" db="EMBL/GenBank/DDBJ databases">
        <authorList>
            <person name="de Groot N.N."/>
        </authorList>
    </citation>
    <scope>NUCLEOTIDE SEQUENCE [LARGE SCALE GENOMIC DNA]</scope>
    <source>
        <strain evidence="6 7">743A</strain>
    </source>
</reference>
<comment type="cofactor">
    <cofactor evidence="1">
        <name>Zn(2+)</name>
        <dbReference type="ChEBI" id="CHEBI:29105"/>
    </cofactor>
</comment>
<keyword evidence="2" id="KW-0479">Metal-binding</keyword>
<dbReference type="PANTHER" id="PTHR46233:SF3">
    <property type="entry name" value="HYDROXYACYLGLUTATHIONE HYDROLASE GLOC"/>
    <property type="match status" value="1"/>
</dbReference>
<dbReference type="EMBL" id="FOYZ01000003">
    <property type="protein sequence ID" value="SFR69297.1"/>
    <property type="molecule type" value="Genomic_DNA"/>
</dbReference>
<dbReference type="Gene3D" id="3.60.15.10">
    <property type="entry name" value="Ribonuclease Z/Hydroxyacylglutathione hydrolase-like"/>
    <property type="match status" value="1"/>
</dbReference>
<dbReference type="STRING" id="37658.SAMN05661086_01080"/>
<dbReference type="SUPFAM" id="SSF56281">
    <property type="entry name" value="Metallo-hydrolase/oxidoreductase"/>
    <property type="match status" value="1"/>
</dbReference>
<proteinExistence type="predicted"/>
<dbReference type="GO" id="GO:0046872">
    <property type="term" value="F:metal ion binding"/>
    <property type="evidence" value="ECO:0007669"/>
    <property type="project" value="UniProtKB-KW"/>
</dbReference>